<protein>
    <recommendedName>
        <fullName evidence="2">arginine--tRNA ligase</fullName>
        <ecNumber evidence="2">6.1.1.19</ecNumber>
    </recommendedName>
</protein>
<dbReference type="InterPro" id="IPR001278">
    <property type="entry name" value="Arg-tRNA-ligase"/>
</dbReference>
<dbReference type="FunFam" id="1.10.730.10:FF:000006">
    <property type="entry name" value="Arginyl-tRNA synthetase 2, mitochondrial"/>
    <property type="match status" value="1"/>
</dbReference>
<dbReference type="InterPro" id="IPR002547">
    <property type="entry name" value="tRNA-bd_dom"/>
</dbReference>
<keyword evidence="9 13" id="KW-0030">Aminoacyl-tRNA synthetase</keyword>
<dbReference type="Gene3D" id="3.30.1360.70">
    <property type="entry name" value="Arginyl tRNA synthetase N-terminal domain"/>
    <property type="match status" value="1"/>
</dbReference>
<feature type="coiled-coil region" evidence="14">
    <location>
        <begin position="376"/>
        <end position="403"/>
    </location>
</feature>
<dbReference type="InterPro" id="IPR036695">
    <property type="entry name" value="Arg-tRNA-synth_N_sf"/>
</dbReference>
<dbReference type="Gene3D" id="2.40.50.140">
    <property type="entry name" value="Nucleic acid-binding proteins"/>
    <property type="match status" value="1"/>
</dbReference>
<evidence type="ECO:0000259" key="15">
    <source>
        <dbReference type="PROSITE" id="PS50886"/>
    </source>
</evidence>
<keyword evidence="7 12" id="KW-0694">RNA-binding</keyword>
<evidence type="ECO:0000256" key="3">
    <source>
        <dbReference type="ARBA" id="ARBA00022555"/>
    </source>
</evidence>
<dbReference type="SUPFAM" id="SSF47323">
    <property type="entry name" value="Anticodon-binding domain of a subclass of class I aminoacyl-tRNA synthetases"/>
    <property type="match status" value="1"/>
</dbReference>
<evidence type="ECO:0000256" key="6">
    <source>
        <dbReference type="ARBA" id="ARBA00022840"/>
    </source>
</evidence>
<evidence type="ECO:0000313" key="17">
    <source>
        <dbReference type="Proteomes" id="UP000816034"/>
    </source>
</evidence>
<comment type="similarity">
    <text evidence="1 13">Belongs to the class-I aminoacyl-tRNA synthetase family.</text>
</comment>
<dbReference type="InterPro" id="IPR009080">
    <property type="entry name" value="tRNAsynth_Ia_anticodon-bd"/>
</dbReference>
<dbReference type="PANTHER" id="PTHR11956:SF5">
    <property type="entry name" value="ARGININE--TRNA LIGASE, CYTOPLASMIC"/>
    <property type="match status" value="1"/>
</dbReference>
<dbReference type="PROSITE" id="PS50886">
    <property type="entry name" value="TRBD"/>
    <property type="match status" value="1"/>
</dbReference>
<evidence type="ECO:0000256" key="12">
    <source>
        <dbReference type="PROSITE-ProRule" id="PRU00209"/>
    </source>
</evidence>
<evidence type="ECO:0000256" key="11">
    <source>
        <dbReference type="ARBA" id="ARBA00049339"/>
    </source>
</evidence>
<keyword evidence="8 13" id="KW-0648">Protein biosynthesis</keyword>
<sequence length="747" mass="85084">MSQEKDIRLALAKLVITAVNKVYGVDISSMENDIEAKLELPKEYDMEHNIAFPCFALGKPLTPKKPKEVKFNDFIFQIASELTNEINTNLLSTNNTIVEKCKNEGPYINFYYLPSLLGSTIPEILSGSFLAQRPHKNENVMIEYSQPNTHKTFHVGHMRNAALGNSLVLLYEWCGYHVHAVNYIGDVGAHIAKCLWYFLYFVKKTTLEEFEAQELGREQIIEMLESARPQDIPHVEWLGELYTKGFYELDFASWTKYPLMGYITAKIEEINNHPSNDKWKVLKVTNGTEHFTVVCGGKDYKVNDVVPYAPLGSKKGARLVTEVDKQGVTSQGFILSEAELETSENKEKIHVFPADTPVGIELTELGRNAENVDPNITNITQEMKKREAQVKSLLRAMEDHQKNISMLWEITRQWSIDDFKEIYKWSDCRFDHYFHESDVGDESKEIVLKAYEEGKLIKSDGAIGADLGKQLGFCVLLTSAGTGLYATKDLALAKRKFEEFKVDRSVYVVDVSQSLHFQQVFKTLEILGFEQAKKCKHLAYGMVVLPDGKMSSRKGNIIYFSTLQKLLTEKIYQDFMVKYKGVWSDEEINETTRKIAISAIKYGMLNQDNNKDIVFDLKEWASKSGNTGPYLMYAYARAKSTLEKVGLVKDAPIDYGLLSHESEKKLLSTIRQFSAVVERAAEQYKPQLLCIFLYTLCKQFSKMYEAVSIKNAETEILKQTRLRLVSAFSEVLKHGLALLGITTAERM</sequence>
<evidence type="ECO:0000256" key="2">
    <source>
        <dbReference type="ARBA" id="ARBA00012837"/>
    </source>
</evidence>
<dbReference type="GO" id="GO:0005524">
    <property type="term" value="F:ATP binding"/>
    <property type="evidence" value="ECO:0007669"/>
    <property type="project" value="UniProtKB-KW"/>
</dbReference>
<evidence type="ECO:0000256" key="7">
    <source>
        <dbReference type="ARBA" id="ARBA00022884"/>
    </source>
</evidence>
<dbReference type="Gene3D" id="3.40.50.620">
    <property type="entry name" value="HUPs"/>
    <property type="match status" value="1"/>
</dbReference>
<keyword evidence="17" id="KW-1185">Reference proteome</keyword>
<reference evidence="16 17" key="1">
    <citation type="journal article" date="2018" name="BMC Genomics">
        <title>The genome of Naegleria lovaniensis, the basis for a comparative approach to unravel pathogenicity factors of the human pathogenic amoeba N. fowleri.</title>
        <authorList>
            <person name="Liechti N."/>
            <person name="Schurch N."/>
            <person name="Bruggmann R."/>
            <person name="Wittwer M."/>
        </authorList>
    </citation>
    <scope>NUCLEOTIDE SEQUENCE [LARGE SCALE GENOMIC DNA]</scope>
    <source>
        <strain evidence="16 17">ATCC 30569</strain>
    </source>
</reference>
<dbReference type="GO" id="GO:0004814">
    <property type="term" value="F:arginine-tRNA ligase activity"/>
    <property type="evidence" value="ECO:0007669"/>
    <property type="project" value="UniProtKB-EC"/>
</dbReference>
<dbReference type="RefSeq" id="XP_044551669.1">
    <property type="nucleotide sequence ID" value="XM_044688504.1"/>
</dbReference>
<accession>A0AA88GVD7</accession>
<dbReference type="Gene3D" id="1.10.730.10">
    <property type="entry name" value="Isoleucyl-tRNA Synthetase, Domain 1"/>
    <property type="match status" value="1"/>
</dbReference>
<keyword evidence="5 13" id="KW-0547">Nucleotide-binding</keyword>
<dbReference type="InterPro" id="IPR035684">
    <property type="entry name" value="ArgRS_core"/>
</dbReference>
<keyword evidence="6 13" id="KW-0067">ATP-binding</keyword>
<dbReference type="EC" id="6.1.1.19" evidence="2"/>
<dbReference type="PRINTS" id="PR01038">
    <property type="entry name" value="TRNASYNTHARG"/>
</dbReference>
<comment type="catalytic activity">
    <reaction evidence="10">
        <text>tRNA(Met) + L-methionine + ATP = L-methionyl-tRNA(Met) + AMP + diphosphate</text>
        <dbReference type="Rhea" id="RHEA:13481"/>
        <dbReference type="Rhea" id="RHEA-COMP:9667"/>
        <dbReference type="Rhea" id="RHEA-COMP:9698"/>
        <dbReference type="ChEBI" id="CHEBI:30616"/>
        <dbReference type="ChEBI" id="CHEBI:33019"/>
        <dbReference type="ChEBI" id="CHEBI:57844"/>
        <dbReference type="ChEBI" id="CHEBI:78442"/>
        <dbReference type="ChEBI" id="CHEBI:78530"/>
        <dbReference type="ChEBI" id="CHEBI:456215"/>
        <dbReference type="EC" id="6.1.1.10"/>
    </reaction>
</comment>
<organism evidence="16 17">
    <name type="scientific">Naegleria lovaniensis</name>
    <name type="common">Amoeba</name>
    <dbReference type="NCBI Taxonomy" id="51637"/>
    <lineage>
        <taxon>Eukaryota</taxon>
        <taxon>Discoba</taxon>
        <taxon>Heterolobosea</taxon>
        <taxon>Tetramitia</taxon>
        <taxon>Eutetramitia</taxon>
        <taxon>Vahlkampfiidae</taxon>
        <taxon>Naegleria</taxon>
    </lineage>
</organism>
<dbReference type="GO" id="GO:0005737">
    <property type="term" value="C:cytoplasm"/>
    <property type="evidence" value="ECO:0007669"/>
    <property type="project" value="InterPro"/>
</dbReference>
<evidence type="ECO:0000256" key="9">
    <source>
        <dbReference type="ARBA" id="ARBA00023146"/>
    </source>
</evidence>
<feature type="domain" description="TRNA-binding" evidence="15">
    <location>
        <begin position="256"/>
        <end position="363"/>
    </location>
</feature>
<evidence type="ECO:0000256" key="14">
    <source>
        <dbReference type="SAM" id="Coils"/>
    </source>
</evidence>
<dbReference type="Pfam" id="PF05746">
    <property type="entry name" value="DALR_1"/>
    <property type="match status" value="1"/>
</dbReference>
<evidence type="ECO:0000256" key="8">
    <source>
        <dbReference type="ARBA" id="ARBA00022917"/>
    </source>
</evidence>
<evidence type="ECO:0000256" key="4">
    <source>
        <dbReference type="ARBA" id="ARBA00022598"/>
    </source>
</evidence>
<evidence type="ECO:0000256" key="10">
    <source>
        <dbReference type="ARBA" id="ARBA00047364"/>
    </source>
</evidence>
<evidence type="ECO:0000256" key="5">
    <source>
        <dbReference type="ARBA" id="ARBA00022741"/>
    </source>
</evidence>
<keyword evidence="3 12" id="KW-0820">tRNA-binding</keyword>
<comment type="caution">
    <text evidence="16">The sequence shown here is derived from an EMBL/GenBank/DDBJ whole genome shotgun (WGS) entry which is preliminary data.</text>
</comment>
<dbReference type="EMBL" id="PYSW02000012">
    <property type="protein sequence ID" value="KAG2387677.1"/>
    <property type="molecule type" value="Genomic_DNA"/>
</dbReference>
<evidence type="ECO:0000313" key="16">
    <source>
        <dbReference type="EMBL" id="KAG2387677.1"/>
    </source>
</evidence>
<dbReference type="Proteomes" id="UP000816034">
    <property type="component" value="Unassembled WGS sequence"/>
</dbReference>
<dbReference type="InterPro" id="IPR014729">
    <property type="entry name" value="Rossmann-like_a/b/a_fold"/>
</dbReference>
<keyword evidence="14" id="KW-0175">Coiled coil</keyword>
<dbReference type="PANTHER" id="PTHR11956">
    <property type="entry name" value="ARGINYL-TRNA SYNTHETASE"/>
    <property type="match status" value="1"/>
</dbReference>
<evidence type="ECO:0000256" key="13">
    <source>
        <dbReference type="RuleBase" id="RU363038"/>
    </source>
</evidence>
<dbReference type="Pfam" id="PF00750">
    <property type="entry name" value="tRNA-synt_1d"/>
    <property type="match status" value="2"/>
</dbReference>
<dbReference type="InterPro" id="IPR008909">
    <property type="entry name" value="DALR_anticod-bd"/>
</dbReference>
<dbReference type="SUPFAM" id="SSF52374">
    <property type="entry name" value="Nucleotidylyl transferase"/>
    <property type="match status" value="2"/>
</dbReference>
<dbReference type="GO" id="GO:0006420">
    <property type="term" value="P:arginyl-tRNA aminoacylation"/>
    <property type="evidence" value="ECO:0007669"/>
    <property type="project" value="InterPro"/>
</dbReference>
<dbReference type="InterPro" id="IPR012340">
    <property type="entry name" value="NA-bd_OB-fold"/>
</dbReference>
<keyword evidence="4 13" id="KW-0436">Ligase</keyword>
<dbReference type="GO" id="GO:0000049">
    <property type="term" value="F:tRNA binding"/>
    <property type="evidence" value="ECO:0007669"/>
    <property type="project" value="UniProtKB-UniRule"/>
</dbReference>
<dbReference type="AlphaFoldDB" id="A0AA88GVD7"/>
<dbReference type="SUPFAM" id="SSF50249">
    <property type="entry name" value="Nucleic acid-binding proteins"/>
    <property type="match status" value="1"/>
</dbReference>
<comment type="catalytic activity">
    <reaction evidence="11">
        <text>tRNA(Arg) + L-arginine + ATP = L-arginyl-tRNA(Arg) + AMP + diphosphate</text>
        <dbReference type="Rhea" id="RHEA:20301"/>
        <dbReference type="Rhea" id="RHEA-COMP:9658"/>
        <dbReference type="Rhea" id="RHEA-COMP:9673"/>
        <dbReference type="ChEBI" id="CHEBI:30616"/>
        <dbReference type="ChEBI" id="CHEBI:32682"/>
        <dbReference type="ChEBI" id="CHEBI:33019"/>
        <dbReference type="ChEBI" id="CHEBI:78442"/>
        <dbReference type="ChEBI" id="CHEBI:78513"/>
        <dbReference type="ChEBI" id="CHEBI:456215"/>
        <dbReference type="EC" id="6.1.1.19"/>
    </reaction>
</comment>
<dbReference type="GeneID" id="68093727"/>
<dbReference type="Pfam" id="PF01588">
    <property type="entry name" value="tRNA_bind"/>
    <property type="match status" value="1"/>
</dbReference>
<dbReference type="GO" id="GO:0004825">
    <property type="term" value="F:methionine-tRNA ligase activity"/>
    <property type="evidence" value="ECO:0007669"/>
    <property type="project" value="UniProtKB-EC"/>
</dbReference>
<evidence type="ECO:0000256" key="1">
    <source>
        <dbReference type="ARBA" id="ARBA00005594"/>
    </source>
</evidence>
<dbReference type="SMART" id="SM00836">
    <property type="entry name" value="DALR_1"/>
    <property type="match status" value="1"/>
</dbReference>
<proteinExistence type="inferred from homology"/>
<name>A0AA88GVD7_NAELO</name>
<gene>
    <name evidence="16" type="ORF">C9374_001271</name>
</gene>